<evidence type="ECO:0000313" key="1">
    <source>
        <dbReference type="EMBL" id="SFL99479.1"/>
    </source>
</evidence>
<dbReference type="Proteomes" id="UP000183287">
    <property type="component" value="Unassembled WGS sequence"/>
</dbReference>
<dbReference type="AlphaFoldDB" id="A0A1I4M8C2"/>
<proteinExistence type="predicted"/>
<gene>
    <name evidence="1" type="ORF">SAMN05421863_10096</name>
</gene>
<name>A0A1I4M8C2_9PROT</name>
<protein>
    <submittedName>
        <fullName evidence="1">Uncharacterized protein</fullName>
    </submittedName>
</protein>
<sequence>MLSGIIVSVEMEGLIANPIYNDSKCIGGKELRDGATFPFSDCFGLGPYWLNVIKVWRIRQQVFKRMPGIGKGSLDILPFVERRVAHDNHASGQEFAQKVLRYPRMEDIDVDMSCEQGHGQERLSDQSANDIGSASCMPILYTMATLTHRCIAMRTWHVVRKATFIKVNDDAAFALIAFNFFLEDMPIFFAGLGVTQAFL</sequence>
<evidence type="ECO:0000313" key="2">
    <source>
        <dbReference type="Proteomes" id="UP000183287"/>
    </source>
</evidence>
<organism evidence="1 2">
    <name type="scientific">Nitrosomonas communis</name>
    <dbReference type="NCBI Taxonomy" id="44574"/>
    <lineage>
        <taxon>Bacteria</taxon>
        <taxon>Pseudomonadati</taxon>
        <taxon>Pseudomonadota</taxon>
        <taxon>Betaproteobacteria</taxon>
        <taxon>Nitrosomonadales</taxon>
        <taxon>Nitrosomonadaceae</taxon>
        <taxon>Nitrosomonas</taxon>
    </lineage>
</organism>
<accession>A0A1I4M8C2</accession>
<dbReference type="EMBL" id="FOUB01000009">
    <property type="protein sequence ID" value="SFL99479.1"/>
    <property type="molecule type" value="Genomic_DNA"/>
</dbReference>
<reference evidence="2" key="1">
    <citation type="submission" date="2016-10" db="EMBL/GenBank/DDBJ databases">
        <authorList>
            <person name="Varghese N."/>
            <person name="Submissions S."/>
        </authorList>
    </citation>
    <scope>NUCLEOTIDE SEQUENCE [LARGE SCALE GENOMIC DNA]</scope>
    <source>
        <strain evidence="2">Nm44</strain>
    </source>
</reference>
<keyword evidence="2" id="KW-1185">Reference proteome</keyword>